<sequence>MKNEQKQRYKKEAIKRMKALGIIDDTIQQFEQADLVSYSLRGGNYWLDSTFKQLVAEFEEKHDYLVYYAILSYTNIGRMLSLFYISNREEEWSGDWKELKEGFQMSYVFNLDIPEYSEFGLIGFKPIFGGLVRTA</sequence>
<reference evidence="1 2" key="1">
    <citation type="submission" date="2023-06" db="EMBL/GenBank/DDBJ databases">
        <title>Acute promotion of culturable opportunistic pathogens and persistent increase of antibiotic resistance following antibiotic exposure in mouse gut microbiota.</title>
        <authorList>
            <person name="Li L."/>
            <person name="Wang B."/>
            <person name="Sun Y."/>
            <person name="Wang M."/>
            <person name="Xu H."/>
        </authorList>
    </citation>
    <scope>NUCLEOTIDE SEQUENCE [LARGE SCALE GENOMIC DNA]</scope>
    <source>
        <strain evidence="1 2">CRI2_2</strain>
    </source>
</reference>
<protein>
    <submittedName>
        <fullName evidence="1">Uncharacterized protein</fullName>
    </submittedName>
</protein>
<accession>A0ABD4ZXJ5</accession>
<dbReference type="EMBL" id="JASUBT010000017">
    <property type="protein sequence ID" value="MDL4937407.1"/>
    <property type="molecule type" value="Genomic_DNA"/>
</dbReference>
<dbReference type="AlphaFoldDB" id="A0ABD4ZXJ5"/>
<dbReference type="RefSeq" id="WP_103301223.1">
    <property type="nucleotide sequence ID" value="NZ_CP078506.1"/>
</dbReference>
<evidence type="ECO:0000313" key="2">
    <source>
        <dbReference type="Proteomes" id="UP001241571"/>
    </source>
</evidence>
<organism evidence="1 2">
    <name type="scientific">Enterococcus gallinarum</name>
    <dbReference type="NCBI Taxonomy" id="1353"/>
    <lineage>
        <taxon>Bacteria</taxon>
        <taxon>Bacillati</taxon>
        <taxon>Bacillota</taxon>
        <taxon>Bacilli</taxon>
        <taxon>Lactobacillales</taxon>
        <taxon>Enterococcaceae</taxon>
        <taxon>Enterococcus</taxon>
    </lineage>
</organism>
<name>A0ABD4ZXJ5_ENTGA</name>
<gene>
    <name evidence="1" type="ORF">QRX88_17020</name>
</gene>
<dbReference type="Proteomes" id="UP001241571">
    <property type="component" value="Unassembled WGS sequence"/>
</dbReference>
<comment type="caution">
    <text evidence="1">The sequence shown here is derived from an EMBL/GenBank/DDBJ whole genome shotgun (WGS) entry which is preliminary data.</text>
</comment>
<proteinExistence type="predicted"/>
<evidence type="ECO:0000313" key="1">
    <source>
        <dbReference type="EMBL" id="MDL4937407.1"/>
    </source>
</evidence>